<feature type="transmembrane region" description="Helical" evidence="1">
    <location>
        <begin position="7"/>
        <end position="31"/>
    </location>
</feature>
<evidence type="ECO:0000313" key="2">
    <source>
        <dbReference type="EMBL" id="EET44193.1"/>
    </source>
</evidence>
<organism evidence="2 3">
    <name type="scientific">Neisseria sicca ATCC 29256</name>
    <dbReference type="NCBI Taxonomy" id="547045"/>
    <lineage>
        <taxon>Bacteria</taxon>
        <taxon>Pseudomonadati</taxon>
        <taxon>Pseudomonadota</taxon>
        <taxon>Betaproteobacteria</taxon>
        <taxon>Neisseriales</taxon>
        <taxon>Neisseriaceae</taxon>
        <taxon>Neisseria</taxon>
    </lineage>
</organism>
<keyword evidence="1" id="KW-1133">Transmembrane helix</keyword>
<keyword evidence="3" id="KW-1185">Reference proteome</keyword>
<protein>
    <recommendedName>
        <fullName evidence="4">DUF2523 domain-containing protein</fullName>
    </recommendedName>
</protein>
<dbReference type="AlphaFoldDB" id="C6M5W5"/>
<keyword evidence="1" id="KW-0812">Transmembrane</keyword>
<sequence length="92" mass="9893">MWGNLITAVLMTVAGRIIAALGLSFVTYVGLNELQGYLMRAVQNQIGGIPDTALQLAYILGIGVMLNWIFGTFVFIQSIKAFSKLSAGIAKK</sequence>
<evidence type="ECO:0000256" key="1">
    <source>
        <dbReference type="SAM" id="Phobius"/>
    </source>
</evidence>
<dbReference type="eggNOG" id="ENOG5033E46">
    <property type="taxonomic scope" value="Bacteria"/>
</dbReference>
<feature type="transmembrane region" description="Helical" evidence="1">
    <location>
        <begin position="56"/>
        <end position="76"/>
    </location>
</feature>
<accession>C6M5W5</accession>
<dbReference type="Proteomes" id="UP000005365">
    <property type="component" value="Unassembled WGS sequence"/>
</dbReference>
<comment type="caution">
    <text evidence="2">The sequence shown here is derived from an EMBL/GenBank/DDBJ whole genome shotgun (WGS) entry which is preliminary data.</text>
</comment>
<dbReference type="EMBL" id="ACKO02000011">
    <property type="protein sequence ID" value="EET44193.1"/>
    <property type="molecule type" value="Genomic_DNA"/>
</dbReference>
<dbReference type="RefSeq" id="WP_003758721.1">
    <property type="nucleotide sequence ID" value="NZ_ACKO02000011.1"/>
</dbReference>
<dbReference type="Pfam" id="PF10734">
    <property type="entry name" value="DUF2523"/>
    <property type="match status" value="1"/>
</dbReference>
<gene>
    <name evidence="2" type="ORF">NEISICOT_01914</name>
</gene>
<reference evidence="2" key="1">
    <citation type="submission" date="2009-07" db="EMBL/GenBank/DDBJ databases">
        <authorList>
            <person name="Weinstock G."/>
            <person name="Sodergren E."/>
            <person name="Clifton S."/>
            <person name="Fulton L."/>
            <person name="Fulton B."/>
            <person name="Courtney L."/>
            <person name="Fronick C."/>
            <person name="Harrison M."/>
            <person name="Strong C."/>
            <person name="Farmer C."/>
            <person name="Delahaunty K."/>
            <person name="Markovic C."/>
            <person name="Hall O."/>
            <person name="Minx P."/>
            <person name="Tomlinson C."/>
            <person name="Mitreva M."/>
            <person name="Nelson J."/>
            <person name="Hou S."/>
            <person name="Wollam A."/>
            <person name="Pepin K.H."/>
            <person name="Johnson M."/>
            <person name="Bhonagiri V."/>
            <person name="Nash W.E."/>
            <person name="Warren W."/>
            <person name="Chinwalla A."/>
            <person name="Mardis E.R."/>
            <person name="Wilson R.K."/>
        </authorList>
    </citation>
    <scope>NUCLEOTIDE SEQUENCE [LARGE SCALE GENOMIC DNA]</scope>
    <source>
        <strain evidence="2">ATCC 29256</strain>
    </source>
</reference>
<evidence type="ECO:0000313" key="3">
    <source>
        <dbReference type="Proteomes" id="UP000005365"/>
    </source>
</evidence>
<dbReference type="InterPro" id="IPR019670">
    <property type="entry name" value="DUF2523"/>
</dbReference>
<keyword evidence="1" id="KW-0472">Membrane</keyword>
<name>C6M5W5_NEISI</name>
<evidence type="ECO:0008006" key="4">
    <source>
        <dbReference type="Google" id="ProtNLM"/>
    </source>
</evidence>
<proteinExistence type="predicted"/>